<dbReference type="PANTHER" id="PTHR30537">
    <property type="entry name" value="HTH-TYPE TRANSCRIPTIONAL REGULATOR"/>
    <property type="match status" value="1"/>
</dbReference>
<dbReference type="InterPro" id="IPR005119">
    <property type="entry name" value="LysR_subst-bd"/>
</dbReference>
<dbReference type="GO" id="GO:0006351">
    <property type="term" value="P:DNA-templated transcription"/>
    <property type="evidence" value="ECO:0007669"/>
    <property type="project" value="TreeGrafter"/>
</dbReference>
<keyword evidence="4" id="KW-0804">Transcription</keyword>
<evidence type="ECO:0000313" key="7">
    <source>
        <dbReference type="Proteomes" id="UP000761264"/>
    </source>
</evidence>
<dbReference type="RefSeq" id="WP_167224372.1">
    <property type="nucleotide sequence ID" value="NZ_JAAQPH010000007.1"/>
</dbReference>
<dbReference type="EMBL" id="JAAQPH010000007">
    <property type="protein sequence ID" value="NIA69109.1"/>
    <property type="molecule type" value="Genomic_DNA"/>
</dbReference>
<gene>
    <name evidence="6" type="ORF">HBA54_10970</name>
</gene>
<evidence type="ECO:0000256" key="3">
    <source>
        <dbReference type="ARBA" id="ARBA00023125"/>
    </source>
</evidence>
<keyword evidence="3" id="KW-0238">DNA-binding</keyword>
<evidence type="ECO:0000256" key="1">
    <source>
        <dbReference type="ARBA" id="ARBA00009437"/>
    </source>
</evidence>
<evidence type="ECO:0000256" key="2">
    <source>
        <dbReference type="ARBA" id="ARBA00023015"/>
    </source>
</evidence>
<dbReference type="AlphaFoldDB" id="A0A967EW30"/>
<comment type="caution">
    <text evidence="6">The sequence shown here is derived from an EMBL/GenBank/DDBJ whole genome shotgun (WGS) entry which is preliminary data.</text>
</comment>
<dbReference type="InterPro" id="IPR036390">
    <property type="entry name" value="WH_DNA-bd_sf"/>
</dbReference>
<evidence type="ECO:0000256" key="4">
    <source>
        <dbReference type="ARBA" id="ARBA00023163"/>
    </source>
</evidence>
<dbReference type="GO" id="GO:0003700">
    <property type="term" value="F:DNA-binding transcription factor activity"/>
    <property type="evidence" value="ECO:0007669"/>
    <property type="project" value="InterPro"/>
</dbReference>
<dbReference type="PANTHER" id="PTHR30537:SF74">
    <property type="entry name" value="HTH-TYPE TRANSCRIPTIONAL REGULATOR TRPI"/>
    <property type="match status" value="1"/>
</dbReference>
<dbReference type="SUPFAM" id="SSF46785">
    <property type="entry name" value="Winged helix' DNA-binding domain"/>
    <property type="match status" value="1"/>
</dbReference>
<dbReference type="FunFam" id="1.10.10.10:FF:000001">
    <property type="entry name" value="LysR family transcriptional regulator"/>
    <property type="match status" value="1"/>
</dbReference>
<dbReference type="InterPro" id="IPR058163">
    <property type="entry name" value="LysR-type_TF_proteobact-type"/>
</dbReference>
<sequence length="299" mass="32708">MRRLPSLRGIQAFEAVARFGNLAGAADFLGITGSAVSHRIRGLEKELGVQLLQRSPRGLTLTDAGRRYRGGVETAFAGLAQATSDLLGADASRPLTISLTSEIGIRWLMPRFHRFRARHPDIDTAILSTYEVVDMQAGAADLALRYGDGRWEGVEAEPILEFAVSPVCTPAVKEEIAGLSPAEALARQTIIREDDKDWKLWREAAGIEGFKPSRQLQFLDYSMAVTAAVEGHGILLGYSGYLEKEIAAGLLTYPFDISVPTGKGYHLVYRRDRLADPRVRAFRDWVLSETAEPDPAGGV</sequence>
<dbReference type="Pfam" id="PF03466">
    <property type="entry name" value="LysR_substrate"/>
    <property type="match status" value="1"/>
</dbReference>
<evidence type="ECO:0000313" key="6">
    <source>
        <dbReference type="EMBL" id="NIA69109.1"/>
    </source>
</evidence>
<keyword evidence="7" id="KW-1185">Reference proteome</keyword>
<dbReference type="InterPro" id="IPR036388">
    <property type="entry name" value="WH-like_DNA-bd_sf"/>
</dbReference>
<evidence type="ECO:0000259" key="5">
    <source>
        <dbReference type="PROSITE" id="PS50931"/>
    </source>
</evidence>
<dbReference type="SUPFAM" id="SSF53850">
    <property type="entry name" value="Periplasmic binding protein-like II"/>
    <property type="match status" value="1"/>
</dbReference>
<dbReference type="GO" id="GO:0043565">
    <property type="term" value="F:sequence-specific DNA binding"/>
    <property type="evidence" value="ECO:0007669"/>
    <property type="project" value="TreeGrafter"/>
</dbReference>
<dbReference type="InterPro" id="IPR000847">
    <property type="entry name" value="LysR_HTH_N"/>
</dbReference>
<dbReference type="Pfam" id="PF00126">
    <property type="entry name" value="HTH_1"/>
    <property type="match status" value="1"/>
</dbReference>
<dbReference type="CDD" id="cd08432">
    <property type="entry name" value="PBP2_GcdR_TrpI_HvrB_AmpR_like"/>
    <property type="match status" value="1"/>
</dbReference>
<feature type="domain" description="HTH lysR-type" evidence="5">
    <location>
        <begin position="5"/>
        <end position="62"/>
    </location>
</feature>
<dbReference type="Proteomes" id="UP000761264">
    <property type="component" value="Unassembled WGS sequence"/>
</dbReference>
<reference evidence="6" key="1">
    <citation type="submission" date="2020-03" db="EMBL/GenBank/DDBJ databases">
        <title>Genome of Pelagibius litoralis DSM 21314T.</title>
        <authorList>
            <person name="Wang G."/>
        </authorList>
    </citation>
    <scope>NUCLEOTIDE SEQUENCE</scope>
    <source>
        <strain evidence="6">DSM 21314</strain>
    </source>
</reference>
<dbReference type="Gene3D" id="1.10.10.10">
    <property type="entry name" value="Winged helix-like DNA-binding domain superfamily/Winged helix DNA-binding domain"/>
    <property type="match status" value="1"/>
</dbReference>
<protein>
    <submittedName>
        <fullName evidence="6">LysR family transcriptional regulator</fullName>
    </submittedName>
</protein>
<keyword evidence="2" id="KW-0805">Transcription regulation</keyword>
<organism evidence="6 7">
    <name type="scientific">Pelagibius litoralis</name>
    <dbReference type="NCBI Taxonomy" id="374515"/>
    <lineage>
        <taxon>Bacteria</taxon>
        <taxon>Pseudomonadati</taxon>
        <taxon>Pseudomonadota</taxon>
        <taxon>Alphaproteobacteria</taxon>
        <taxon>Rhodospirillales</taxon>
        <taxon>Rhodovibrionaceae</taxon>
        <taxon>Pelagibius</taxon>
    </lineage>
</organism>
<dbReference type="PROSITE" id="PS50931">
    <property type="entry name" value="HTH_LYSR"/>
    <property type="match status" value="1"/>
</dbReference>
<dbReference type="Gene3D" id="3.40.190.10">
    <property type="entry name" value="Periplasmic binding protein-like II"/>
    <property type="match status" value="2"/>
</dbReference>
<comment type="similarity">
    <text evidence="1">Belongs to the LysR transcriptional regulatory family.</text>
</comment>
<name>A0A967EW30_9PROT</name>
<proteinExistence type="inferred from homology"/>
<accession>A0A967EW30</accession>